<comment type="cofactor">
    <cofactor evidence="1">
        <name>pyridoxal 5'-phosphate</name>
        <dbReference type="ChEBI" id="CHEBI:597326"/>
    </cofactor>
</comment>
<dbReference type="InterPro" id="IPR000192">
    <property type="entry name" value="Aminotrans_V_dom"/>
</dbReference>
<dbReference type="GO" id="GO:0006564">
    <property type="term" value="P:L-serine biosynthetic process"/>
    <property type="evidence" value="ECO:0007669"/>
    <property type="project" value="UniProtKB-KW"/>
</dbReference>
<dbReference type="RefSeq" id="XP_013245545.1">
    <property type="nucleotide sequence ID" value="XM_013390091.1"/>
</dbReference>
<dbReference type="Gene3D" id="3.90.1150.10">
    <property type="entry name" value="Aspartate Aminotransferase, domain 1"/>
    <property type="match status" value="1"/>
</dbReference>
<keyword evidence="9" id="KW-0718">Serine biosynthesis</keyword>
<name>A0A066WFX9_TILAU</name>
<proteinExistence type="inferred from homology"/>
<comment type="catalytic activity">
    <reaction evidence="11">
        <text>O-phospho-L-serine + 2-oxoglutarate = 3-phosphooxypyruvate + L-glutamate</text>
        <dbReference type="Rhea" id="RHEA:14329"/>
        <dbReference type="ChEBI" id="CHEBI:16810"/>
        <dbReference type="ChEBI" id="CHEBI:18110"/>
        <dbReference type="ChEBI" id="CHEBI:29985"/>
        <dbReference type="ChEBI" id="CHEBI:57524"/>
        <dbReference type="EC" id="2.6.1.52"/>
    </reaction>
</comment>
<dbReference type="OrthoDB" id="1703350at2759"/>
<dbReference type="GO" id="GO:0030170">
    <property type="term" value="F:pyridoxal phosphate binding"/>
    <property type="evidence" value="ECO:0007669"/>
    <property type="project" value="TreeGrafter"/>
</dbReference>
<dbReference type="InParanoid" id="A0A066WFX9"/>
<dbReference type="GO" id="GO:0004648">
    <property type="term" value="F:O-phospho-L-serine:2-oxoglutarate aminotransferase activity"/>
    <property type="evidence" value="ECO:0007669"/>
    <property type="project" value="UniProtKB-EC"/>
</dbReference>
<sequence>MAPSDRLVLRSFHCDSKTSTSVRHPAQGTWSLPVLGSSMSTQPAADRAPGAASMSTSSVTLDAGSRTRTINLGAGPSMLPTPVLFSASQALVDYQNLGMGVTEISHRSSTFQKIVEEAEQDLRQLLGISDEFAVFFTQGGGTEQFSAVALNLMARHMAKYPKYWQRQQASIAKAAAAATGADGPSQLRPCGPPADYAISGSWSAKASKEASRLGFDSRAVFDSRKDVEGSQGKFGAIPPVHTWRLSPISSTDDGVDAPPAFLYYCDNETVDGVEYNFPSNDTSDGGGKRGFPVDALPASYVANVPLVADMSSNILSRRIPHLSSHALIFFGAQKNVGPSGVTIVIVKRQFIVDPDEALRAAGLWSAPRIPTTLVYKNLLDNSSLYNTPPMFSIYVSGLVFKDLLQPAHGGVHGAEERSEQKAHAMYSLIDSSLVFVPTVRQKEVRSRMNVTFRLQRPPQSGGAAAGPDEQLEAAFVKACAAAGIVQVKGHRSVGGIRTSLYNAVTLEQTDKLVQVMRDFAAQVEAGKV</sequence>
<evidence type="ECO:0000256" key="11">
    <source>
        <dbReference type="ARBA" id="ARBA00049007"/>
    </source>
</evidence>
<dbReference type="PANTHER" id="PTHR43247">
    <property type="entry name" value="PHOSPHOSERINE AMINOTRANSFERASE"/>
    <property type="match status" value="1"/>
</dbReference>
<keyword evidence="8" id="KW-0663">Pyridoxal phosphate</keyword>
<evidence type="ECO:0000256" key="1">
    <source>
        <dbReference type="ARBA" id="ARBA00001933"/>
    </source>
</evidence>
<dbReference type="STRING" id="1037660.A0A066WFX9"/>
<dbReference type="SUPFAM" id="SSF53383">
    <property type="entry name" value="PLP-dependent transferases"/>
    <property type="match status" value="1"/>
</dbReference>
<dbReference type="Gene3D" id="3.40.640.10">
    <property type="entry name" value="Type I PLP-dependent aspartate aminotransferase-like (Major domain)"/>
    <property type="match status" value="1"/>
</dbReference>
<dbReference type="FunCoup" id="A0A066WFX9">
    <property type="interactions" value="334"/>
</dbReference>
<keyword evidence="15" id="KW-1185">Reference proteome</keyword>
<dbReference type="Pfam" id="PF00266">
    <property type="entry name" value="Aminotran_5"/>
    <property type="match status" value="2"/>
</dbReference>
<dbReference type="OMA" id="AFVYFCD"/>
<feature type="domain" description="Aminotransferase class V" evidence="13">
    <location>
        <begin position="303"/>
        <end position="512"/>
    </location>
</feature>
<reference evidence="14 15" key="1">
    <citation type="submission" date="2014-05" db="EMBL/GenBank/DDBJ databases">
        <title>Draft genome sequence of a rare smut relative, Tilletiaria anomala UBC 951.</title>
        <authorList>
            <consortium name="DOE Joint Genome Institute"/>
            <person name="Toome M."/>
            <person name="Kuo A."/>
            <person name="Henrissat B."/>
            <person name="Lipzen A."/>
            <person name="Tritt A."/>
            <person name="Yoshinaga Y."/>
            <person name="Zane M."/>
            <person name="Barry K."/>
            <person name="Grigoriev I.V."/>
            <person name="Spatafora J.W."/>
            <person name="Aimea M.C."/>
        </authorList>
    </citation>
    <scope>NUCLEOTIDE SEQUENCE [LARGE SCALE GENOMIC DNA]</scope>
    <source>
        <strain evidence="14 15">UBC 951</strain>
    </source>
</reference>
<comment type="similarity">
    <text evidence="3">Belongs to the class-V pyridoxal-phosphate-dependent aminotransferase family. SerC subfamily.</text>
</comment>
<accession>A0A066WFX9</accession>
<dbReference type="InterPro" id="IPR015424">
    <property type="entry name" value="PyrdxlP-dep_Trfase"/>
</dbReference>
<evidence type="ECO:0000256" key="7">
    <source>
        <dbReference type="ARBA" id="ARBA00022679"/>
    </source>
</evidence>
<dbReference type="EC" id="2.6.1.52" evidence="4"/>
<evidence type="ECO:0000256" key="4">
    <source>
        <dbReference type="ARBA" id="ARBA00013030"/>
    </source>
</evidence>
<evidence type="ECO:0000256" key="12">
    <source>
        <dbReference type="SAM" id="MobiDB-lite"/>
    </source>
</evidence>
<evidence type="ECO:0000256" key="10">
    <source>
        <dbReference type="ARBA" id="ARBA00047630"/>
    </source>
</evidence>
<protein>
    <recommendedName>
        <fullName evidence="4">phosphoserine transaminase</fullName>
        <ecNumber evidence="4">2.6.1.52</ecNumber>
    </recommendedName>
</protein>
<keyword evidence="6" id="KW-0028">Amino-acid biosynthesis</keyword>
<evidence type="ECO:0000256" key="2">
    <source>
        <dbReference type="ARBA" id="ARBA00005099"/>
    </source>
</evidence>
<dbReference type="InterPro" id="IPR022278">
    <property type="entry name" value="Pser_aminoTfrase"/>
</dbReference>
<evidence type="ECO:0000313" key="15">
    <source>
        <dbReference type="Proteomes" id="UP000027361"/>
    </source>
</evidence>
<dbReference type="GO" id="GO:0005737">
    <property type="term" value="C:cytoplasm"/>
    <property type="evidence" value="ECO:0007669"/>
    <property type="project" value="TreeGrafter"/>
</dbReference>
<dbReference type="EMBL" id="JMSN01000007">
    <property type="protein sequence ID" value="KDN52706.1"/>
    <property type="molecule type" value="Genomic_DNA"/>
</dbReference>
<evidence type="ECO:0000259" key="13">
    <source>
        <dbReference type="Pfam" id="PF00266"/>
    </source>
</evidence>
<dbReference type="HOGENOM" id="CLU_034866_0_0_1"/>
<dbReference type="HAMAP" id="MF_00160">
    <property type="entry name" value="SerC_aminotrans_5"/>
    <property type="match status" value="1"/>
</dbReference>
<evidence type="ECO:0000256" key="5">
    <source>
        <dbReference type="ARBA" id="ARBA00022576"/>
    </source>
</evidence>
<evidence type="ECO:0000313" key="14">
    <source>
        <dbReference type="EMBL" id="KDN52706.1"/>
    </source>
</evidence>
<comment type="catalytic activity">
    <reaction evidence="10">
        <text>4-(phosphooxy)-L-threonine + 2-oxoglutarate = (R)-3-hydroxy-2-oxo-4-phosphooxybutanoate + L-glutamate</text>
        <dbReference type="Rhea" id="RHEA:16573"/>
        <dbReference type="ChEBI" id="CHEBI:16810"/>
        <dbReference type="ChEBI" id="CHEBI:29985"/>
        <dbReference type="ChEBI" id="CHEBI:58452"/>
        <dbReference type="ChEBI" id="CHEBI:58538"/>
        <dbReference type="EC" id="2.6.1.52"/>
    </reaction>
</comment>
<evidence type="ECO:0000256" key="9">
    <source>
        <dbReference type="ARBA" id="ARBA00023299"/>
    </source>
</evidence>
<dbReference type="FunFam" id="3.90.1150.10:FF:000006">
    <property type="entry name" value="Phosphoserine aminotransferase"/>
    <property type="match status" value="1"/>
</dbReference>
<dbReference type="PANTHER" id="PTHR43247:SF1">
    <property type="entry name" value="PHOSPHOSERINE AMINOTRANSFERASE"/>
    <property type="match status" value="1"/>
</dbReference>
<comment type="pathway">
    <text evidence="2">Amino-acid biosynthesis; L-serine biosynthesis; L-serine from 3-phospho-D-glycerate: step 2/3.</text>
</comment>
<keyword evidence="7 14" id="KW-0808">Transferase</keyword>
<feature type="domain" description="Aminotransferase class V" evidence="13">
    <location>
        <begin position="71"/>
        <end position="155"/>
    </location>
</feature>
<dbReference type="InterPro" id="IPR015422">
    <property type="entry name" value="PyrdxlP-dep_Trfase_small"/>
</dbReference>
<gene>
    <name evidence="14" type="ORF">K437DRAFT_253899</name>
</gene>
<dbReference type="GeneID" id="25263704"/>
<organism evidence="14 15">
    <name type="scientific">Tilletiaria anomala (strain ATCC 24038 / CBS 436.72 / UBC 951)</name>
    <dbReference type="NCBI Taxonomy" id="1037660"/>
    <lineage>
        <taxon>Eukaryota</taxon>
        <taxon>Fungi</taxon>
        <taxon>Dikarya</taxon>
        <taxon>Basidiomycota</taxon>
        <taxon>Ustilaginomycotina</taxon>
        <taxon>Exobasidiomycetes</taxon>
        <taxon>Georgefischeriales</taxon>
        <taxon>Tilletiariaceae</taxon>
        <taxon>Tilletiaria</taxon>
    </lineage>
</organism>
<dbReference type="Proteomes" id="UP000027361">
    <property type="component" value="Unassembled WGS sequence"/>
</dbReference>
<evidence type="ECO:0000256" key="6">
    <source>
        <dbReference type="ARBA" id="ARBA00022605"/>
    </source>
</evidence>
<feature type="region of interest" description="Disordered" evidence="12">
    <location>
        <begin position="34"/>
        <end position="60"/>
    </location>
</feature>
<evidence type="ECO:0000256" key="3">
    <source>
        <dbReference type="ARBA" id="ARBA00006904"/>
    </source>
</evidence>
<evidence type="ECO:0000256" key="8">
    <source>
        <dbReference type="ARBA" id="ARBA00022898"/>
    </source>
</evidence>
<dbReference type="InterPro" id="IPR015421">
    <property type="entry name" value="PyrdxlP-dep_Trfase_major"/>
</dbReference>
<dbReference type="AlphaFoldDB" id="A0A066WFX9"/>
<comment type="caution">
    <text evidence="14">The sequence shown here is derived from an EMBL/GenBank/DDBJ whole genome shotgun (WGS) entry which is preliminary data.</text>
</comment>
<keyword evidence="5" id="KW-0032">Aminotransferase</keyword>
<dbReference type="UniPathway" id="UPA00135">
    <property type="reaction ID" value="UER00197"/>
</dbReference>